<accession>A0A6B8M590</accession>
<evidence type="ECO:0000313" key="1">
    <source>
        <dbReference type="EMBL" id="QGM98101.1"/>
    </source>
</evidence>
<dbReference type="InterPro" id="IPR029033">
    <property type="entry name" value="His_PPase_superfam"/>
</dbReference>
<reference evidence="1 2" key="1">
    <citation type="submission" date="2019-09" db="EMBL/GenBank/DDBJ databases">
        <title>Isolation and complete genome sequencing of Methylocystis species.</title>
        <authorList>
            <person name="Rumah B.L."/>
            <person name="Stead C.E."/>
            <person name="Stevens B.C."/>
            <person name="Minton N.P."/>
            <person name="Grosse-Honebrink A."/>
            <person name="Zhang Y."/>
        </authorList>
    </citation>
    <scope>NUCLEOTIDE SEQUENCE [LARGE SCALE GENOMIC DNA]</scope>
    <source>
        <strain evidence="1 2">BRCS2</strain>
    </source>
</reference>
<dbReference type="SUPFAM" id="SSF53254">
    <property type="entry name" value="Phosphoglycerate mutase-like"/>
    <property type="match status" value="1"/>
</dbReference>
<sequence length="190" mass="20539">MASIILVRHGPVALQAPGLLSFQEFVDYCEAYERSGLAPRAQAPGETVARLRDVCAAFASTTMRARESARALGLERAVFDSCFSEEPNVAPRIAGRWPLIFWFAASRGRGAYHPAAERARDAMRRRARIAAQILIGASATGPAALVGHGWFNREIARALAEDGWRVARGATPSFGRVAAPWGCAVFERAS</sequence>
<organism evidence="1 2">
    <name type="scientific">Methylocystis parvus</name>
    <dbReference type="NCBI Taxonomy" id="134"/>
    <lineage>
        <taxon>Bacteria</taxon>
        <taxon>Pseudomonadati</taxon>
        <taxon>Pseudomonadota</taxon>
        <taxon>Alphaproteobacteria</taxon>
        <taxon>Hyphomicrobiales</taxon>
        <taxon>Methylocystaceae</taxon>
        <taxon>Methylocystis</taxon>
    </lineage>
</organism>
<dbReference type="RefSeq" id="WP_016920347.1">
    <property type="nucleotide sequence ID" value="NZ_CP044331.1"/>
</dbReference>
<keyword evidence="2" id="KW-1185">Reference proteome</keyword>
<dbReference type="KEGG" id="mpar:F7D14_11850"/>
<dbReference type="AlphaFoldDB" id="A0A6B8M590"/>
<proteinExistence type="predicted"/>
<gene>
    <name evidence="1" type="ORF">F7D14_11850</name>
</gene>
<evidence type="ECO:0008006" key="3">
    <source>
        <dbReference type="Google" id="ProtNLM"/>
    </source>
</evidence>
<dbReference type="Proteomes" id="UP000422569">
    <property type="component" value="Chromosome"/>
</dbReference>
<dbReference type="Gene3D" id="3.40.50.1240">
    <property type="entry name" value="Phosphoglycerate mutase-like"/>
    <property type="match status" value="1"/>
</dbReference>
<protein>
    <recommendedName>
        <fullName evidence="3">Histidine phosphatase family protein</fullName>
    </recommendedName>
</protein>
<evidence type="ECO:0000313" key="2">
    <source>
        <dbReference type="Proteomes" id="UP000422569"/>
    </source>
</evidence>
<name>A0A6B8M590_9HYPH</name>
<dbReference type="EMBL" id="CP044331">
    <property type="protein sequence ID" value="QGM98101.1"/>
    <property type="molecule type" value="Genomic_DNA"/>
</dbReference>